<evidence type="ECO:0000313" key="1">
    <source>
        <dbReference type="EMBL" id="VDL67703.1"/>
    </source>
</evidence>
<sequence length="104" mass="12175">MQVFLVAPCSRHRCCVGCVSLHDAVALICVVSDITIKMQNENSSGFIRNILGWCICKFVPFFQATRWTQHPKDNYLYFQKVFQLFVRFQIFIIFMAYKVKIENA</sequence>
<proteinExistence type="predicted"/>
<dbReference type="WBParaSite" id="NBR_0000411301-mRNA-1">
    <property type="protein sequence ID" value="NBR_0000411301-mRNA-1"/>
    <property type="gene ID" value="NBR_0000411301"/>
</dbReference>
<protein>
    <submittedName>
        <fullName evidence="3">Secreted protein</fullName>
    </submittedName>
</protein>
<reference evidence="1 2" key="2">
    <citation type="submission" date="2018-11" db="EMBL/GenBank/DDBJ databases">
        <authorList>
            <consortium name="Pathogen Informatics"/>
        </authorList>
    </citation>
    <scope>NUCLEOTIDE SEQUENCE [LARGE SCALE GENOMIC DNA]</scope>
</reference>
<dbReference type="AlphaFoldDB" id="A0A0N4XNL1"/>
<evidence type="ECO:0000313" key="3">
    <source>
        <dbReference type="WBParaSite" id="NBR_0000411301-mRNA-1"/>
    </source>
</evidence>
<reference evidence="3" key="1">
    <citation type="submission" date="2017-02" db="UniProtKB">
        <authorList>
            <consortium name="WormBaseParasite"/>
        </authorList>
    </citation>
    <scope>IDENTIFICATION</scope>
</reference>
<organism evidence="3">
    <name type="scientific">Nippostrongylus brasiliensis</name>
    <name type="common">Rat hookworm</name>
    <dbReference type="NCBI Taxonomy" id="27835"/>
    <lineage>
        <taxon>Eukaryota</taxon>
        <taxon>Metazoa</taxon>
        <taxon>Ecdysozoa</taxon>
        <taxon>Nematoda</taxon>
        <taxon>Chromadorea</taxon>
        <taxon>Rhabditida</taxon>
        <taxon>Rhabditina</taxon>
        <taxon>Rhabditomorpha</taxon>
        <taxon>Strongyloidea</taxon>
        <taxon>Heligmosomidae</taxon>
        <taxon>Nippostrongylus</taxon>
    </lineage>
</organism>
<gene>
    <name evidence="1" type="ORF">NBR_LOCUS4114</name>
</gene>
<dbReference type="EMBL" id="UYSL01007104">
    <property type="protein sequence ID" value="VDL67703.1"/>
    <property type="molecule type" value="Genomic_DNA"/>
</dbReference>
<evidence type="ECO:0000313" key="2">
    <source>
        <dbReference type="Proteomes" id="UP000271162"/>
    </source>
</evidence>
<keyword evidence="2" id="KW-1185">Reference proteome</keyword>
<name>A0A0N4XNL1_NIPBR</name>
<dbReference type="Proteomes" id="UP000271162">
    <property type="component" value="Unassembled WGS sequence"/>
</dbReference>
<accession>A0A0N4XNL1</accession>